<feature type="transmembrane region" description="Helical" evidence="1">
    <location>
        <begin position="44"/>
        <end position="64"/>
    </location>
</feature>
<protein>
    <submittedName>
        <fullName evidence="2">DUF2069 domain-containing protein</fullName>
    </submittedName>
</protein>
<evidence type="ECO:0000313" key="2">
    <source>
        <dbReference type="EMBL" id="MDH5822135.1"/>
    </source>
</evidence>
<keyword evidence="1" id="KW-0472">Membrane</keyword>
<evidence type="ECO:0000313" key="3">
    <source>
        <dbReference type="Proteomes" id="UP001156940"/>
    </source>
</evidence>
<dbReference type="InterPro" id="IPR018643">
    <property type="entry name" value="DUF2069_membrane"/>
</dbReference>
<dbReference type="Proteomes" id="UP001156940">
    <property type="component" value="Unassembled WGS sequence"/>
</dbReference>
<keyword evidence="3" id="KW-1185">Reference proteome</keyword>
<keyword evidence="1" id="KW-0812">Transmembrane</keyword>
<keyword evidence="1" id="KW-1133">Transmembrane helix</keyword>
<accession>A0ABT6J5P7</accession>
<reference evidence="2 3" key="1">
    <citation type="submission" date="2023-04" db="EMBL/GenBank/DDBJ databases">
        <title>Luteimonas endophyticus RD2P54.</title>
        <authorList>
            <person name="Sun J.-Q."/>
        </authorList>
    </citation>
    <scope>NUCLEOTIDE SEQUENCE [LARGE SCALE GENOMIC DNA]</scope>
    <source>
        <strain evidence="2 3">RD2P54</strain>
    </source>
</reference>
<feature type="transmembrane region" description="Helical" evidence="1">
    <location>
        <begin position="70"/>
        <end position="91"/>
    </location>
</feature>
<dbReference type="Pfam" id="PF09842">
    <property type="entry name" value="DUF2069"/>
    <property type="match status" value="1"/>
</dbReference>
<gene>
    <name evidence="2" type="ORF">QFW77_03910</name>
</gene>
<evidence type="ECO:0000256" key="1">
    <source>
        <dbReference type="SAM" id="Phobius"/>
    </source>
</evidence>
<proteinExistence type="predicted"/>
<dbReference type="EMBL" id="JARXRM010000019">
    <property type="protein sequence ID" value="MDH5822135.1"/>
    <property type="molecule type" value="Genomic_DNA"/>
</dbReference>
<comment type="caution">
    <text evidence="2">The sequence shown here is derived from an EMBL/GenBank/DDBJ whole genome shotgun (WGS) entry which is preliminary data.</text>
</comment>
<feature type="transmembrane region" description="Helical" evidence="1">
    <location>
        <begin position="12"/>
        <end position="37"/>
    </location>
</feature>
<organism evidence="2 3">
    <name type="scientific">Luteimonas endophytica</name>
    <dbReference type="NCBI Taxonomy" id="3042023"/>
    <lineage>
        <taxon>Bacteria</taxon>
        <taxon>Pseudomonadati</taxon>
        <taxon>Pseudomonadota</taxon>
        <taxon>Gammaproteobacteria</taxon>
        <taxon>Lysobacterales</taxon>
        <taxon>Lysobacteraceae</taxon>
        <taxon>Luteimonas</taxon>
    </lineage>
</organism>
<sequence length="100" mass="10539">MGALAALFALRYLGGGHLAAALLVFVGPPLLLMALVLRGSARAAFWSGVGGLLWFSHGVMDAWSLPEARLLAVLEVALALAVIAAASWRGLSARFRRRRG</sequence>
<name>A0ABT6J5P7_9GAMM</name>